<proteinExistence type="inferred from homology"/>
<evidence type="ECO:0000256" key="6">
    <source>
        <dbReference type="ARBA" id="ARBA00022840"/>
    </source>
</evidence>
<accession>A0A9D1IV00</accession>
<dbReference type="CDD" id="cd01992">
    <property type="entry name" value="TilS_N"/>
    <property type="match status" value="1"/>
</dbReference>
<comment type="function">
    <text evidence="8">Ligates lysine onto the cytidine present at position 34 of the AUA codon-specific tRNA(Ile) that contains the anticodon CAU, in an ATP-dependent manner. Cytidine is converted to lysidine, thus changing the amino acid specificity of the tRNA from methionine to isoleucine.</text>
</comment>
<evidence type="ECO:0000256" key="5">
    <source>
        <dbReference type="ARBA" id="ARBA00022741"/>
    </source>
</evidence>
<comment type="subcellular location">
    <subcellularLocation>
        <location evidence="1 8">Cytoplasm</location>
    </subcellularLocation>
</comment>
<dbReference type="NCBIfam" id="TIGR02433">
    <property type="entry name" value="lysidine_TilS_C"/>
    <property type="match status" value="1"/>
</dbReference>
<gene>
    <name evidence="8 10" type="primary">tilS</name>
    <name evidence="10" type="ORF">IAB67_02790</name>
</gene>
<evidence type="ECO:0000256" key="3">
    <source>
        <dbReference type="ARBA" id="ARBA00022598"/>
    </source>
</evidence>
<dbReference type="GO" id="GO:0005524">
    <property type="term" value="F:ATP binding"/>
    <property type="evidence" value="ECO:0007669"/>
    <property type="project" value="UniProtKB-UniRule"/>
</dbReference>
<dbReference type="InterPro" id="IPR014729">
    <property type="entry name" value="Rossmann-like_a/b/a_fold"/>
</dbReference>
<dbReference type="GO" id="GO:0032267">
    <property type="term" value="F:tRNA(Ile)-lysidine synthase activity"/>
    <property type="evidence" value="ECO:0007669"/>
    <property type="project" value="UniProtKB-EC"/>
</dbReference>
<protein>
    <recommendedName>
        <fullName evidence="8">tRNA(Ile)-lysidine synthase</fullName>
        <ecNumber evidence="8">6.3.4.19</ecNumber>
    </recommendedName>
    <alternativeName>
        <fullName evidence="8">tRNA(Ile)-2-lysyl-cytidine synthase</fullName>
    </alternativeName>
    <alternativeName>
        <fullName evidence="8">tRNA(Ile)-lysidine synthetase</fullName>
    </alternativeName>
</protein>
<dbReference type="GO" id="GO:0006400">
    <property type="term" value="P:tRNA modification"/>
    <property type="evidence" value="ECO:0007669"/>
    <property type="project" value="UniProtKB-UniRule"/>
</dbReference>
<evidence type="ECO:0000256" key="8">
    <source>
        <dbReference type="HAMAP-Rule" id="MF_01161"/>
    </source>
</evidence>
<reference evidence="10" key="2">
    <citation type="journal article" date="2021" name="PeerJ">
        <title>Extensive microbial diversity within the chicken gut microbiome revealed by metagenomics and culture.</title>
        <authorList>
            <person name="Gilroy R."/>
            <person name="Ravi A."/>
            <person name="Getino M."/>
            <person name="Pursley I."/>
            <person name="Horton D.L."/>
            <person name="Alikhan N.F."/>
            <person name="Baker D."/>
            <person name="Gharbi K."/>
            <person name="Hall N."/>
            <person name="Watson M."/>
            <person name="Adriaenssens E.M."/>
            <person name="Foster-Nyarko E."/>
            <person name="Jarju S."/>
            <person name="Secka A."/>
            <person name="Antonio M."/>
            <person name="Oren A."/>
            <person name="Chaudhuri R.R."/>
            <person name="La Ragione R."/>
            <person name="Hildebrand F."/>
            <person name="Pallen M.J."/>
        </authorList>
    </citation>
    <scope>NUCLEOTIDE SEQUENCE</scope>
    <source>
        <strain evidence="10">CHK191-8634</strain>
    </source>
</reference>
<evidence type="ECO:0000256" key="4">
    <source>
        <dbReference type="ARBA" id="ARBA00022694"/>
    </source>
</evidence>
<comment type="similarity">
    <text evidence="8">Belongs to the tRNA(Ile)-lysidine synthase family.</text>
</comment>
<feature type="domain" description="Lysidine-tRNA(Ile) synthetase C-terminal" evidence="9">
    <location>
        <begin position="375"/>
        <end position="443"/>
    </location>
</feature>
<organism evidence="10 11">
    <name type="scientific">Candidatus Ventrousia excrementavium</name>
    <dbReference type="NCBI Taxonomy" id="2840961"/>
    <lineage>
        <taxon>Bacteria</taxon>
        <taxon>Bacillati</taxon>
        <taxon>Bacillota</taxon>
        <taxon>Clostridia</taxon>
        <taxon>Eubacteriales</taxon>
        <taxon>Clostridiaceae</taxon>
        <taxon>Clostridiaceae incertae sedis</taxon>
        <taxon>Candidatus Ventrousia</taxon>
    </lineage>
</organism>
<dbReference type="InterPro" id="IPR012795">
    <property type="entry name" value="tRNA_Ile_lys_synt_N"/>
</dbReference>
<dbReference type="SUPFAM" id="SSF52402">
    <property type="entry name" value="Adenine nucleotide alpha hydrolases-like"/>
    <property type="match status" value="1"/>
</dbReference>
<dbReference type="NCBIfam" id="TIGR02432">
    <property type="entry name" value="lysidine_TilS_N"/>
    <property type="match status" value="1"/>
</dbReference>
<evidence type="ECO:0000313" key="11">
    <source>
        <dbReference type="Proteomes" id="UP000824073"/>
    </source>
</evidence>
<evidence type="ECO:0000256" key="2">
    <source>
        <dbReference type="ARBA" id="ARBA00022490"/>
    </source>
</evidence>
<dbReference type="AlphaFoldDB" id="A0A9D1IV00"/>
<dbReference type="Pfam" id="PF01171">
    <property type="entry name" value="ATP_bind_3"/>
    <property type="match status" value="1"/>
</dbReference>
<dbReference type="HAMAP" id="MF_01161">
    <property type="entry name" value="tRNA_Ile_lys_synt"/>
    <property type="match status" value="1"/>
</dbReference>
<dbReference type="InterPro" id="IPR012094">
    <property type="entry name" value="tRNA_Ile_lys_synt"/>
</dbReference>
<evidence type="ECO:0000256" key="1">
    <source>
        <dbReference type="ARBA" id="ARBA00004496"/>
    </source>
</evidence>
<dbReference type="SUPFAM" id="SSF82829">
    <property type="entry name" value="MesJ substrate recognition domain-like"/>
    <property type="match status" value="1"/>
</dbReference>
<dbReference type="Proteomes" id="UP000824073">
    <property type="component" value="Unassembled WGS sequence"/>
</dbReference>
<dbReference type="EMBL" id="DVMR01000030">
    <property type="protein sequence ID" value="HIU43206.1"/>
    <property type="molecule type" value="Genomic_DNA"/>
</dbReference>
<dbReference type="InterPro" id="IPR011063">
    <property type="entry name" value="TilS/TtcA_N"/>
</dbReference>
<reference evidence="10" key="1">
    <citation type="submission" date="2020-10" db="EMBL/GenBank/DDBJ databases">
        <authorList>
            <person name="Gilroy R."/>
        </authorList>
    </citation>
    <scope>NUCLEOTIDE SEQUENCE</scope>
    <source>
        <strain evidence="10">CHK191-8634</strain>
    </source>
</reference>
<keyword evidence="6 8" id="KW-0067">ATP-binding</keyword>
<comment type="domain">
    <text evidence="8">The N-terminal region contains the highly conserved SGGXDS motif, predicted to be a P-loop motif involved in ATP binding.</text>
</comment>
<keyword evidence="2 8" id="KW-0963">Cytoplasm</keyword>
<dbReference type="PANTHER" id="PTHR43033">
    <property type="entry name" value="TRNA(ILE)-LYSIDINE SYNTHASE-RELATED"/>
    <property type="match status" value="1"/>
</dbReference>
<dbReference type="PANTHER" id="PTHR43033:SF1">
    <property type="entry name" value="TRNA(ILE)-LYSIDINE SYNTHASE-RELATED"/>
    <property type="match status" value="1"/>
</dbReference>
<sequence length="450" mass="49727">MDELLTAVWRTLQKHCMTQPGQTVLCALSGGADSVSMTHALALLAPRLDIRLCAAHFSHGIRPDAAEGELALVRSLCASLEIPLFHEQGDVPAYARQQGISLEEAARRLRYDFLQRAARESGSERIATAHHRDDSCETMLLNLVRGSGTVGLGGIPPVRGAFIRPLIDVTRAQVERYARQNGLRWAQDESNFDQSIPRNLVRHTVMPALKSINPQADANMARAAELARLDGEFLLRCARELADRAVYEGEVIVMDAAALAETHPAVAGRAVRILYVRAGGREGVFTMRHAQAVLALCAGGDPSAQADLPGGITASRRYEKLVLGRERTRTPLPCVRLEPGMPVQWGEWTLCLAPERVTDWPMAAFLSPEGTQDGLFVRPRAAGDVIRLPGGHRLLKKWMIDRKIPQKDRDRTPVLCDNKKIRALFWDRAYTAEKEEEQRAVAVAARRGRE</sequence>
<comment type="catalytic activity">
    <reaction evidence="7 8">
        <text>cytidine(34) in tRNA(Ile2) + L-lysine + ATP = lysidine(34) in tRNA(Ile2) + AMP + diphosphate + H(+)</text>
        <dbReference type="Rhea" id="RHEA:43744"/>
        <dbReference type="Rhea" id="RHEA-COMP:10625"/>
        <dbReference type="Rhea" id="RHEA-COMP:10670"/>
        <dbReference type="ChEBI" id="CHEBI:15378"/>
        <dbReference type="ChEBI" id="CHEBI:30616"/>
        <dbReference type="ChEBI" id="CHEBI:32551"/>
        <dbReference type="ChEBI" id="CHEBI:33019"/>
        <dbReference type="ChEBI" id="CHEBI:82748"/>
        <dbReference type="ChEBI" id="CHEBI:83665"/>
        <dbReference type="ChEBI" id="CHEBI:456215"/>
        <dbReference type="EC" id="6.3.4.19"/>
    </reaction>
</comment>
<dbReference type="Gene3D" id="3.30.465.60">
    <property type="match status" value="1"/>
</dbReference>
<comment type="caution">
    <text evidence="10">The sequence shown here is derived from an EMBL/GenBank/DDBJ whole genome shotgun (WGS) entry which is preliminary data.</text>
</comment>
<evidence type="ECO:0000259" key="9">
    <source>
        <dbReference type="SMART" id="SM00977"/>
    </source>
</evidence>
<feature type="binding site" evidence="8">
    <location>
        <begin position="29"/>
        <end position="34"/>
    </location>
    <ligand>
        <name>ATP</name>
        <dbReference type="ChEBI" id="CHEBI:30616"/>
    </ligand>
</feature>
<keyword evidence="4 8" id="KW-0819">tRNA processing</keyword>
<keyword evidence="5 8" id="KW-0547">Nucleotide-binding</keyword>
<dbReference type="InterPro" id="IPR012796">
    <property type="entry name" value="Lysidine-tRNA-synth_C"/>
</dbReference>
<dbReference type="SUPFAM" id="SSF56037">
    <property type="entry name" value="PheT/TilS domain"/>
    <property type="match status" value="1"/>
</dbReference>
<keyword evidence="3 8" id="KW-0436">Ligase</keyword>
<evidence type="ECO:0000313" key="10">
    <source>
        <dbReference type="EMBL" id="HIU43206.1"/>
    </source>
</evidence>
<evidence type="ECO:0000256" key="7">
    <source>
        <dbReference type="ARBA" id="ARBA00048539"/>
    </source>
</evidence>
<dbReference type="EC" id="6.3.4.19" evidence="8"/>
<dbReference type="Gene3D" id="3.40.50.620">
    <property type="entry name" value="HUPs"/>
    <property type="match status" value="1"/>
</dbReference>
<dbReference type="SMART" id="SM00977">
    <property type="entry name" value="TilS_C"/>
    <property type="match status" value="1"/>
</dbReference>
<name>A0A9D1IV00_9CLOT</name>
<dbReference type="GO" id="GO:0005737">
    <property type="term" value="C:cytoplasm"/>
    <property type="evidence" value="ECO:0007669"/>
    <property type="project" value="UniProtKB-SubCell"/>
</dbReference>
<dbReference type="Pfam" id="PF11734">
    <property type="entry name" value="TilS_C"/>
    <property type="match status" value="1"/>
</dbReference>